<dbReference type="PATRIC" id="fig|1217988.3.peg.2588"/>
<comment type="caution">
    <text evidence="2">The sequence shown here is derived from an EMBL/GenBank/DDBJ whole genome shotgun (WGS) entry which is preliminary data.</text>
</comment>
<evidence type="ECO:0000259" key="1">
    <source>
        <dbReference type="Pfam" id="PF01323"/>
    </source>
</evidence>
<proteinExistence type="predicted"/>
<reference evidence="2 3" key="1">
    <citation type="submission" date="2013-02" db="EMBL/GenBank/DDBJ databases">
        <title>The Genome Sequence of Acinetobacter schindleri CIP 107287.</title>
        <authorList>
            <consortium name="The Broad Institute Genome Sequencing Platform"/>
            <consortium name="The Broad Institute Genome Sequencing Center for Infectious Disease"/>
            <person name="Cerqueira G."/>
            <person name="Feldgarden M."/>
            <person name="Courvalin P."/>
            <person name="Perichon B."/>
            <person name="Grillot-Courvalin C."/>
            <person name="Clermont D."/>
            <person name="Rocha E."/>
            <person name="Yoon E.-J."/>
            <person name="Nemec A."/>
            <person name="Walker B."/>
            <person name="Young S.K."/>
            <person name="Zeng Q."/>
            <person name="Gargeya S."/>
            <person name="Fitzgerald M."/>
            <person name="Haas B."/>
            <person name="Abouelleil A."/>
            <person name="Alvarado L."/>
            <person name="Arachchi H.M."/>
            <person name="Berlin A.M."/>
            <person name="Chapman S.B."/>
            <person name="Dewar J."/>
            <person name="Goldberg J."/>
            <person name="Griggs A."/>
            <person name="Gujja S."/>
            <person name="Hansen M."/>
            <person name="Howarth C."/>
            <person name="Imamovic A."/>
            <person name="Larimer J."/>
            <person name="McCowan C."/>
            <person name="Murphy C."/>
            <person name="Neiman D."/>
            <person name="Pearson M."/>
            <person name="Priest M."/>
            <person name="Roberts A."/>
            <person name="Saif S."/>
            <person name="Shea T."/>
            <person name="Sisk P."/>
            <person name="Sykes S."/>
            <person name="Wortman J."/>
            <person name="Nusbaum C."/>
            <person name="Birren B."/>
        </authorList>
    </citation>
    <scope>NUCLEOTIDE SEQUENCE [LARGE SCALE GENOMIC DNA]</scope>
    <source>
        <strain evidence="2 3">CIP 107287</strain>
    </source>
</reference>
<gene>
    <name evidence="2" type="ORF">F955_02680</name>
</gene>
<dbReference type="InterPro" id="IPR036249">
    <property type="entry name" value="Thioredoxin-like_sf"/>
</dbReference>
<dbReference type="Proteomes" id="UP000018440">
    <property type="component" value="Unassembled WGS sequence"/>
</dbReference>
<dbReference type="InterPro" id="IPR001853">
    <property type="entry name" value="DSBA-like_thioredoxin_dom"/>
</dbReference>
<accession>N8Z3T7</accession>
<dbReference type="RefSeq" id="WP_004895044.1">
    <property type="nucleotide sequence ID" value="NZ_KB849576.1"/>
</dbReference>
<dbReference type="InterPro" id="IPR051924">
    <property type="entry name" value="GST_Kappa/NadH"/>
</dbReference>
<protein>
    <recommendedName>
        <fullName evidence="1">DSBA-like thioredoxin domain-containing protein</fullName>
    </recommendedName>
</protein>
<name>N8Z3T7_9GAMM</name>
<dbReference type="PANTHER" id="PTHR42943:SF2">
    <property type="entry name" value="GLUTATHIONE S-TRANSFERASE KAPPA 1"/>
    <property type="match status" value="1"/>
</dbReference>
<sequence length="374" mass="43016">MNPIISKIITQLITNPVLQNIRFNLHEVKRNLTFSKATIHYFHQPDDPYSQLSASLIAQLQQRYKVQIQTYLLDQPSKQINPDQERLNEWAKRDAAELTKKFNLAPVHQVSAPNGTTLLHQLGHYSGAMFYFEGEWYWGIDRLHYLERRLMKIGLSNDSDLEPLTSPPPLLYKEMPEKRIKPIIHFFCSLRSPYTWLALDRIFQLAEHYQAELKLRFVLPMVMRGLPVPIEKRLYILLDSKREANRLNLPFGCVVDPVGLATKQGLAVLHHAIQQGKGNAFLHSFLKGVFADGVDAASMKGLHFLADRAGISESEVTALLNDESWKIIAEENRKELLDKGLWGVPSFYVEGYSALWGQDRIWMLERDLIQSLSI</sequence>
<organism evidence="2 3">
    <name type="scientific">Acinetobacter schindleri CIP 107287</name>
    <dbReference type="NCBI Taxonomy" id="1217988"/>
    <lineage>
        <taxon>Bacteria</taxon>
        <taxon>Pseudomonadati</taxon>
        <taxon>Pseudomonadota</taxon>
        <taxon>Gammaproteobacteria</taxon>
        <taxon>Moraxellales</taxon>
        <taxon>Moraxellaceae</taxon>
        <taxon>Acinetobacter</taxon>
    </lineage>
</organism>
<dbReference type="GO" id="GO:0016491">
    <property type="term" value="F:oxidoreductase activity"/>
    <property type="evidence" value="ECO:0007669"/>
    <property type="project" value="InterPro"/>
</dbReference>
<feature type="domain" description="DSBA-like thioredoxin" evidence="1">
    <location>
        <begin position="184"/>
        <end position="367"/>
    </location>
</feature>
<evidence type="ECO:0000313" key="2">
    <source>
        <dbReference type="EMBL" id="ENV43596.1"/>
    </source>
</evidence>
<dbReference type="Gene3D" id="3.40.30.10">
    <property type="entry name" value="Glutaredoxin"/>
    <property type="match status" value="1"/>
</dbReference>
<dbReference type="HOGENOM" id="CLU_617856_0_0_6"/>
<dbReference type="SUPFAM" id="SSF52833">
    <property type="entry name" value="Thioredoxin-like"/>
    <property type="match status" value="1"/>
</dbReference>
<dbReference type="EMBL" id="APPQ01000029">
    <property type="protein sequence ID" value="ENV43596.1"/>
    <property type="molecule type" value="Genomic_DNA"/>
</dbReference>
<dbReference type="PANTHER" id="PTHR42943">
    <property type="entry name" value="GLUTATHIONE S-TRANSFERASE KAPPA"/>
    <property type="match status" value="1"/>
</dbReference>
<dbReference type="AlphaFoldDB" id="N8Z3T7"/>
<evidence type="ECO:0000313" key="3">
    <source>
        <dbReference type="Proteomes" id="UP000018440"/>
    </source>
</evidence>
<dbReference type="Pfam" id="PF01323">
    <property type="entry name" value="DSBA"/>
    <property type="match status" value="1"/>
</dbReference>